<keyword evidence="2" id="KW-0812">Transmembrane</keyword>
<sequence>MDMDMDMDMAISKLDDGELVPVAHAGGHNHGMPILEMPLKPAEKLYWENYNTTTYFNFDETKFHHKINKSFLNYHVFMIVTLTAISYPILLALNNINNKWYLFALIINFFFVISGMFSILVFHNQLNRNDIHLYKNNCYSFLNIFLTTLLSLHLISGIVKKGTEFYLFGEQHHDVYDYEMLYMVPDSDERDESLTENDENTRFSGETRHQSSISDNENEPSSFSRYQMDTASSKFDMGAKKLADKRNKFYKRVYSIPMIKTMSIHFHRLFSFIFNTLNYLILFYLFIHCGMGLAIGNLLGTPKNRIFNLLAHWIKGGVFMILGIVSVSRYCGFGKNKSWGWNLSILKKSDYYNDVTGKYNIPLWIRIFGKSGVSMEFIEVFLVFFYGSTNIFLEHLASPDGAWTAKDLQHVSIAFLYLGAGMCGLLVEFYMSDTRYDLAIKQYKKIYEEENQREISQDELEDIVVANPGYSINPMGPFTIFWTGILMSKHAQASQVSTAVHVQWGSLLTYGSPFRVLSMIYMMIFPANKVGEPQRPFTELISSFCLLSGGLIFMQSTDQVIEAMEYRGYTEMFTFNICLGFMSILMGWIIILFIAKDWLQAKQNKNLKTISDRL</sequence>
<keyword evidence="6" id="KW-1185">Reference proteome</keyword>
<evidence type="ECO:0000313" key="5">
    <source>
        <dbReference type="EMBL" id="SGZ40369.1"/>
    </source>
</evidence>
<dbReference type="EMBL" id="FQNF01000048">
    <property type="protein sequence ID" value="SGZ40369.1"/>
    <property type="molecule type" value="Genomic_DNA"/>
</dbReference>
<proteinExistence type="predicted"/>
<protein>
    <recommendedName>
        <fullName evidence="7">Protein YTP1</fullName>
    </recommendedName>
</protein>
<dbReference type="VEuPathDB" id="FungiDB:HGUI_02569"/>
<evidence type="ECO:0000259" key="4">
    <source>
        <dbReference type="Pfam" id="PF10355"/>
    </source>
</evidence>
<evidence type="ECO:0000256" key="1">
    <source>
        <dbReference type="SAM" id="MobiDB-lite"/>
    </source>
</evidence>
<reference evidence="6" key="1">
    <citation type="submission" date="2016-11" db="EMBL/GenBank/DDBJ databases">
        <authorList>
            <person name="Guldener U."/>
        </authorList>
    </citation>
    <scope>NUCLEOTIDE SEQUENCE [LARGE SCALE GENOMIC DNA]</scope>
</reference>
<evidence type="ECO:0000313" key="6">
    <source>
        <dbReference type="Proteomes" id="UP000183365"/>
    </source>
</evidence>
<accession>A0A1L0CPH5</accession>
<evidence type="ECO:0008006" key="7">
    <source>
        <dbReference type="Google" id="ProtNLM"/>
    </source>
</evidence>
<dbReference type="Pfam" id="PF10355">
    <property type="entry name" value="Ytp1"/>
    <property type="match status" value="1"/>
</dbReference>
<feature type="transmembrane region" description="Helical" evidence="2">
    <location>
        <begin position="574"/>
        <end position="595"/>
    </location>
</feature>
<feature type="transmembrane region" description="Helical" evidence="2">
    <location>
        <begin position="100"/>
        <end position="121"/>
    </location>
</feature>
<dbReference type="InterPro" id="IPR018825">
    <property type="entry name" value="DUF2427"/>
</dbReference>
<feature type="transmembrane region" description="Helical" evidence="2">
    <location>
        <begin position="72"/>
        <end position="93"/>
    </location>
</feature>
<feature type="transmembrane region" description="Helical" evidence="2">
    <location>
        <begin position="373"/>
        <end position="393"/>
    </location>
</feature>
<feature type="transmembrane region" description="Helical" evidence="2">
    <location>
        <begin position="269"/>
        <end position="294"/>
    </location>
</feature>
<keyword evidence="2" id="KW-0472">Membrane</keyword>
<dbReference type="PANTHER" id="PTHR31685:SF3">
    <property type="entry name" value="INTEGRAL MEMBRANE PROTEIN (AFU_ORTHOLOGUE AFUA_6G12730)"/>
    <property type="match status" value="1"/>
</dbReference>
<gene>
    <name evidence="5" type="ORF">HGUI_02569</name>
</gene>
<feature type="domain" description="DUF2427" evidence="3">
    <location>
        <begin position="60"/>
        <end position="161"/>
    </location>
</feature>
<name>A0A1L0CPH5_9ASCO</name>
<keyword evidence="2" id="KW-1133">Transmembrane helix</keyword>
<dbReference type="Proteomes" id="UP000183365">
    <property type="component" value="Unassembled WGS sequence"/>
</dbReference>
<feature type="transmembrane region" description="Helical" evidence="2">
    <location>
        <begin position="306"/>
        <end position="327"/>
    </location>
</feature>
<feature type="compositionally biased region" description="Polar residues" evidence="1">
    <location>
        <begin position="210"/>
        <end position="224"/>
    </location>
</feature>
<evidence type="ECO:0000259" key="3">
    <source>
        <dbReference type="Pfam" id="PF10348"/>
    </source>
</evidence>
<dbReference type="Pfam" id="PF10348">
    <property type="entry name" value="DUF2427"/>
    <property type="match status" value="1"/>
</dbReference>
<dbReference type="PANTHER" id="PTHR31685">
    <property type="entry name" value="INTEGRAL MEMBRANE PROTEIN (AFU_ORTHOLOGUE AFUA_6G12730)-RELATED"/>
    <property type="match status" value="1"/>
</dbReference>
<feature type="transmembrane region" description="Helical" evidence="2">
    <location>
        <begin position="413"/>
        <end position="431"/>
    </location>
</feature>
<feature type="transmembrane region" description="Helical" evidence="2">
    <location>
        <begin position="141"/>
        <end position="159"/>
    </location>
</feature>
<dbReference type="OrthoDB" id="4005299at2759"/>
<dbReference type="InterPro" id="IPR018827">
    <property type="entry name" value="YTP1_C"/>
</dbReference>
<feature type="compositionally biased region" description="Basic and acidic residues" evidence="1">
    <location>
        <begin position="199"/>
        <end position="209"/>
    </location>
</feature>
<organism evidence="5 6">
    <name type="scientific">Hanseniaspora guilliermondii</name>
    <dbReference type="NCBI Taxonomy" id="56406"/>
    <lineage>
        <taxon>Eukaryota</taxon>
        <taxon>Fungi</taxon>
        <taxon>Dikarya</taxon>
        <taxon>Ascomycota</taxon>
        <taxon>Saccharomycotina</taxon>
        <taxon>Saccharomycetes</taxon>
        <taxon>Saccharomycodales</taxon>
        <taxon>Saccharomycodaceae</taxon>
        <taxon>Hanseniaspora</taxon>
    </lineage>
</organism>
<evidence type="ECO:0000256" key="2">
    <source>
        <dbReference type="SAM" id="Phobius"/>
    </source>
</evidence>
<feature type="domain" description="Protein YTP1-like C-terminal" evidence="4">
    <location>
        <begin position="285"/>
        <end position="596"/>
    </location>
</feature>
<feature type="region of interest" description="Disordered" evidence="1">
    <location>
        <begin position="190"/>
        <end position="224"/>
    </location>
</feature>
<dbReference type="AlphaFoldDB" id="A0A1L0CPH5"/>